<comment type="caution">
    <text evidence="1">The sequence shown here is derived from an EMBL/GenBank/DDBJ whole genome shotgun (WGS) entry which is preliminary data.</text>
</comment>
<protein>
    <submittedName>
        <fullName evidence="1">Uncharacterized protein</fullName>
    </submittedName>
</protein>
<reference evidence="1 2" key="1">
    <citation type="submission" date="2016-07" db="EMBL/GenBank/DDBJ databases">
        <title>Draft genome of Scalindua rubra, obtained from a brine-seawater interface in the Red Sea, sheds light on salt adaptation in anammox bacteria.</title>
        <authorList>
            <person name="Speth D.R."/>
            <person name="Lagkouvardos I."/>
            <person name="Wang Y."/>
            <person name="Qian P.-Y."/>
            <person name="Dutilh B.E."/>
            <person name="Jetten M.S."/>
        </authorList>
    </citation>
    <scope>NUCLEOTIDE SEQUENCE [LARGE SCALE GENOMIC DNA]</scope>
    <source>
        <strain evidence="1">BSI-1</strain>
    </source>
</reference>
<evidence type="ECO:0000313" key="2">
    <source>
        <dbReference type="Proteomes" id="UP000094056"/>
    </source>
</evidence>
<sequence>MPDTVKGHDDWMEWSYLVKVADELVNKIEKLRLLIGK</sequence>
<name>A0A1E3XGH8_9BACT</name>
<dbReference type="Proteomes" id="UP000094056">
    <property type="component" value="Unassembled WGS sequence"/>
</dbReference>
<proteinExistence type="predicted"/>
<gene>
    <name evidence="1" type="ORF">SCARUB_00148</name>
</gene>
<organism evidence="1 2">
    <name type="scientific">Candidatus Scalindua rubra</name>
    <dbReference type="NCBI Taxonomy" id="1872076"/>
    <lineage>
        <taxon>Bacteria</taxon>
        <taxon>Pseudomonadati</taxon>
        <taxon>Planctomycetota</taxon>
        <taxon>Candidatus Brocadiia</taxon>
        <taxon>Candidatus Brocadiales</taxon>
        <taxon>Candidatus Scalinduaceae</taxon>
        <taxon>Candidatus Scalindua</taxon>
    </lineage>
</organism>
<evidence type="ECO:0000313" key="1">
    <source>
        <dbReference type="EMBL" id="ODS34712.1"/>
    </source>
</evidence>
<dbReference type="EMBL" id="MAYW01000002">
    <property type="protein sequence ID" value="ODS34712.1"/>
    <property type="molecule type" value="Genomic_DNA"/>
</dbReference>
<dbReference type="AlphaFoldDB" id="A0A1E3XGH8"/>
<accession>A0A1E3XGH8</accession>